<organism evidence="10 11">
    <name type="scientific">Pseudomonas syringae pv. actinidiae</name>
    <dbReference type="NCBI Taxonomy" id="103796"/>
    <lineage>
        <taxon>Bacteria</taxon>
        <taxon>Pseudomonadati</taxon>
        <taxon>Pseudomonadota</taxon>
        <taxon>Gammaproteobacteria</taxon>
        <taxon>Pseudomonadales</taxon>
        <taxon>Pseudomonadaceae</taxon>
        <taxon>Pseudomonas</taxon>
        <taxon>Pseudomonas syringae</taxon>
    </lineage>
</organism>
<dbReference type="NCBIfam" id="TIGR01726">
    <property type="entry name" value="HEQRo_perm_3TM"/>
    <property type="match status" value="1"/>
</dbReference>
<comment type="caution">
    <text evidence="10">The sequence shown here is derived from an EMBL/GenBank/DDBJ whole genome shotgun (WGS) entry which is preliminary data.</text>
</comment>
<dbReference type="PANTHER" id="PTHR30614:SF42">
    <property type="entry name" value="GLUTAMATE_ASPARTATE IMPORT PERMEASE PROTEIN GLTJ"/>
    <property type="match status" value="1"/>
</dbReference>
<keyword evidence="5 9" id="KW-0812">Transmembrane</keyword>
<gene>
    <name evidence="10" type="ORF">KPSA1_01672</name>
</gene>
<dbReference type="GO" id="GO:0022857">
    <property type="term" value="F:transmembrane transporter activity"/>
    <property type="evidence" value="ECO:0007669"/>
    <property type="project" value="InterPro"/>
</dbReference>
<comment type="subcellular location">
    <subcellularLocation>
        <location evidence="1">Cell inner membrane</location>
        <topology evidence="1">Multi-pass membrane protein</topology>
    </subcellularLocation>
</comment>
<evidence type="ECO:0000256" key="7">
    <source>
        <dbReference type="ARBA" id="ARBA00022989"/>
    </source>
</evidence>
<dbReference type="EMBL" id="BGJZ01000084">
    <property type="protein sequence ID" value="GBH08301.1"/>
    <property type="molecule type" value="Genomic_DNA"/>
</dbReference>
<proteinExistence type="inferred from homology"/>
<accession>A0A2V0Q6V0</accession>
<dbReference type="SUPFAM" id="SSF161098">
    <property type="entry name" value="MetI-like"/>
    <property type="match status" value="1"/>
</dbReference>
<evidence type="ECO:0000256" key="3">
    <source>
        <dbReference type="ARBA" id="ARBA00022448"/>
    </source>
</evidence>
<keyword evidence="4" id="KW-1003">Cell membrane</keyword>
<evidence type="ECO:0000313" key="10">
    <source>
        <dbReference type="EMBL" id="GBH08301.1"/>
    </source>
</evidence>
<evidence type="ECO:0000256" key="6">
    <source>
        <dbReference type="ARBA" id="ARBA00022970"/>
    </source>
</evidence>
<protein>
    <submittedName>
        <fullName evidence="10">Permease component</fullName>
    </submittedName>
</protein>
<keyword evidence="7 9" id="KW-1133">Transmembrane helix</keyword>
<dbReference type="AlphaFoldDB" id="A0A2V0Q6V0"/>
<reference evidence="10 11" key="1">
    <citation type="submission" date="2018-04" db="EMBL/GenBank/DDBJ databases">
        <title>Draft genome sequence of Pseudomonas syringae pv. actinidiae biovar 1 strains isolated from kiwifruit in Kagawa prefecture.</title>
        <authorList>
            <person name="Tabuchi M."/>
            <person name="Saito M."/>
            <person name="Fujiwara S."/>
            <person name="Sasa N."/>
            <person name="Akimitsu K."/>
            <person name="Gomi K."/>
            <person name="Konishi-Sugita S."/>
            <person name="Hamano K."/>
            <person name="Kataoka I."/>
        </authorList>
    </citation>
    <scope>NUCLEOTIDE SEQUENCE [LARGE SCALE GENOMIC DNA]</scope>
    <source>
        <strain evidence="10 11">MAFF212206</strain>
    </source>
</reference>
<evidence type="ECO:0000256" key="8">
    <source>
        <dbReference type="ARBA" id="ARBA00023136"/>
    </source>
</evidence>
<dbReference type="CDD" id="cd06261">
    <property type="entry name" value="TM_PBP2"/>
    <property type="match status" value="1"/>
</dbReference>
<dbReference type="InterPro" id="IPR000515">
    <property type="entry name" value="MetI-like"/>
</dbReference>
<evidence type="ECO:0000256" key="4">
    <source>
        <dbReference type="ARBA" id="ARBA00022475"/>
    </source>
</evidence>
<keyword evidence="8 9" id="KW-0472">Membrane</keyword>
<evidence type="ECO:0000256" key="9">
    <source>
        <dbReference type="SAM" id="Phobius"/>
    </source>
</evidence>
<dbReference type="InterPro" id="IPR035906">
    <property type="entry name" value="MetI-like_sf"/>
</dbReference>
<feature type="transmembrane region" description="Helical" evidence="9">
    <location>
        <begin position="60"/>
        <end position="82"/>
    </location>
</feature>
<dbReference type="InterPro" id="IPR010065">
    <property type="entry name" value="AA_ABC_transptr_permease_3TM"/>
</dbReference>
<dbReference type="GO" id="GO:0006865">
    <property type="term" value="P:amino acid transport"/>
    <property type="evidence" value="ECO:0007669"/>
    <property type="project" value="UniProtKB-KW"/>
</dbReference>
<dbReference type="PANTHER" id="PTHR30614">
    <property type="entry name" value="MEMBRANE COMPONENT OF AMINO ACID ABC TRANSPORTER"/>
    <property type="match status" value="1"/>
</dbReference>
<evidence type="ECO:0000256" key="1">
    <source>
        <dbReference type="ARBA" id="ARBA00004429"/>
    </source>
</evidence>
<dbReference type="InterPro" id="IPR043429">
    <property type="entry name" value="ArtM/GltK/GlnP/TcyL/YhdX-like"/>
</dbReference>
<keyword evidence="6" id="KW-0029">Amino-acid transport</keyword>
<evidence type="ECO:0000313" key="11">
    <source>
        <dbReference type="Proteomes" id="UP000247480"/>
    </source>
</evidence>
<keyword evidence="3" id="KW-0813">Transport</keyword>
<evidence type="ECO:0000256" key="2">
    <source>
        <dbReference type="ARBA" id="ARBA00010072"/>
    </source>
</evidence>
<evidence type="ECO:0000256" key="5">
    <source>
        <dbReference type="ARBA" id="ARBA00022692"/>
    </source>
</evidence>
<sequence>MIMNILFETTADGDLYINWLLSGLYWTLGLALSAACLAFILGVSVGIARNSRNLLVAILGRLYVQVFRNVPLIVQMFLWYFVAPDLLPSTWGDAVKQLGPPWGSFWPALICLSLYTGPPVSG</sequence>
<dbReference type="Proteomes" id="UP000247480">
    <property type="component" value="Unassembled WGS sequence"/>
</dbReference>
<comment type="similarity">
    <text evidence="2">Belongs to the binding-protein-dependent transport system permease family. HisMQ subfamily.</text>
</comment>
<dbReference type="Gene3D" id="1.10.3720.10">
    <property type="entry name" value="MetI-like"/>
    <property type="match status" value="1"/>
</dbReference>
<dbReference type="GO" id="GO:0043190">
    <property type="term" value="C:ATP-binding cassette (ABC) transporter complex"/>
    <property type="evidence" value="ECO:0007669"/>
    <property type="project" value="InterPro"/>
</dbReference>
<feature type="transmembrane region" description="Helical" evidence="9">
    <location>
        <begin position="24"/>
        <end position="48"/>
    </location>
</feature>
<name>A0A2V0Q6V0_PSESF</name>